<accession>A0A8S9NCH7</accession>
<sequence>MAKDAQEERVQRKWRAPTDGTLKCNVGVQWFKQKRILGAAWIVRNHRGDTLIHSRRAFANIGSFVEAKFYAWLWEWDVQVVNSKVRYAHAIARNVTREKKYQSYVAQVSPRWLKEMFEEDQQGV</sequence>
<evidence type="ECO:0008006" key="3">
    <source>
        <dbReference type="Google" id="ProtNLM"/>
    </source>
</evidence>
<organism evidence="1 2">
    <name type="scientific">Brassica cretica</name>
    <name type="common">Mustard</name>
    <dbReference type="NCBI Taxonomy" id="69181"/>
    <lineage>
        <taxon>Eukaryota</taxon>
        <taxon>Viridiplantae</taxon>
        <taxon>Streptophyta</taxon>
        <taxon>Embryophyta</taxon>
        <taxon>Tracheophyta</taxon>
        <taxon>Spermatophyta</taxon>
        <taxon>Magnoliopsida</taxon>
        <taxon>eudicotyledons</taxon>
        <taxon>Gunneridae</taxon>
        <taxon>Pentapetalae</taxon>
        <taxon>rosids</taxon>
        <taxon>malvids</taxon>
        <taxon>Brassicales</taxon>
        <taxon>Brassicaceae</taxon>
        <taxon>Brassiceae</taxon>
        <taxon>Brassica</taxon>
    </lineage>
</organism>
<evidence type="ECO:0000313" key="2">
    <source>
        <dbReference type="Proteomes" id="UP000712600"/>
    </source>
</evidence>
<evidence type="ECO:0000313" key="1">
    <source>
        <dbReference type="EMBL" id="KAF3501722.1"/>
    </source>
</evidence>
<dbReference type="EMBL" id="QGKX02001621">
    <property type="protein sequence ID" value="KAF3501722.1"/>
    <property type="molecule type" value="Genomic_DNA"/>
</dbReference>
<reference evidence="1" key="1">
    <citation type="submission" date="2019-12" db="EMBL/GenBank/DDBJ databases">
        <title>Genome sequencing and annotation of Brassica cretica.</title>
        <authorList>
            <person name="Studholme D.J."/>
            <person name="Sarris P."/>
        </authorList>
    </citation>
    <scope>NUCLEOTIDE SEQUENCE</scope>
    <source>
        <strain evidence="1">PFS-109/04</strain>
        <tissue evidence="1">Leaf</tissue>
    </source>
</reference>
<proteinExistence type="predicted"/>
<gene>
    <name evidence="1" type="ORF">F2Q69_00041268</name>
</gene>
<name>A0A8S9NCH7_BRACR</name>
<dbReference type="AlphaFoldDB" id="A0A8S9NCH7"/>
<protein>
    <recommendedName>
        <fullName evidence="3">RNase H type-1 domain-containing protein</fullName>
    </recommendedName>
</protein>
<dbReference type="Proteomes" id="UP000712600">
    <property type="component" value="Unassembled WGS sequence"/>
</dbReference>
<comment type="caution">
    <text evidence="1">The sequence shown here is derived from an EMBL/GenBank/DDBJ whole genome shotgun (WGS) entry which is preliminary data.</text>
</comment>